<keyword evidence="2" id="KW-1185">Reference proteome</keyword>
<comment type="caution">
    <text evidence="1">The sequence shown here is derived from an EMBL/GenBank/DDBJ whole genome shotgun (WGS) entry which is preliminary data.</text>
</comment>
<gene>
    <name evidence="1" type="ORF">GCM10010993_08570</name>
</gene>
<dbReference type="Pfam" id="PF10677">
    <property type="entry name" value="DUF2490"/>
    <property type="match status" value="1"/>
</dbReference>
<dbReference type="Proteomes" id="UP000635885">
    <property type="component" value="Unassembled WGS sequence"/>
</dbReference>
<evidence type="ECO:0008006" key="3">
    <source>
        <dbReference type="Google" id="ProtNLM"/>
    </source>
</evidence>
<dbReference type="InterPro" id="IPR019619">
    <property type="entry name" value="DUF2490"/>
</dbReference>
<organism evidence="1 2">
    <name type="scientific">Belliella aquatica</name>
    <dbReference type="NCBI Taxonomy" id="1323734"/>
    <lineage>
        <taxon>Bacteria</taxon>
        <taxon>Pseudomonadati</taxon>
        <taxon>Bacteroidota</taxon>
        <taxon>Cytophagia</taxon>
        <taxon>Cytophagales</taxon>
        <taxon>Cyclobacteriaceae</taxon>
        <taxon>Belliella</taxon>
    </lineage>
</organism>
<reference evidence="2" key="1">
    <citation type="journal article" date="2019" name="Int. J. Syst. Evol. Microbiol.">
        <title>The Global Catalogue of Microorganisms (GCM) 10K type strain sequencing project: providing services to taxonomists for standard genome sequencing and annotation.</title>
        <authorList>
            <consortium name="The Broad Institute Genomics Platform"/>
            <consortium name="The Broad Institute Genome Sequencing Center for Infectious Disease"/>
            <person name="Wu L."/>
            <person name="Ma J."/>
        </authorList>
    </citation>
    <scope>NUCLEOTIDE SEQUENCE [LARGE SCALE GENOMIC DNA]</scope>
    <source>
        <strain evidence="2">CGMCC 1.12479</strain>
    </source>
</reference>
<protein>
    <recommendedName>
        <fullName evidence="3">DUF2490 domain-containing protein</fullName>
    </recommendedName>
</protein>
<proteinExistence type="predicted"/>
<sequence>MKYLYIFTNSLLFSFIAPDISAQGNRTSENNSIGWYAAFLTYNLDDKWSIHGEFQWRRTGIIREAQQNLYRTGINYKIHPNVILRGGFAYIDTYPYGEIPIQSAGNIFPEYRTYQMAQVSNPLGKVTLTHRFMLEQRWVGIYTDPNLSKSDDQVYLNRARYMARLDIPLGSSSKEKTSPYLAIYDELLIGFGKNVNQNIFDQNRIGVLLGLKINEAIRSEIGFISQTVQFGRLINAREYMQYNNGMIWNTYITL</sequence>
<accession>A0ABQ1LZ30</accession>
<dbReference type="RefSeq" id="WP_188440054.1">
    <property type="nucleotide sequence ID" value="NZ_BMFD01000002.1"/>
</dbReference>
<dbReference type="EMBL" id="BMFD01000002">
    <property type="protein sequence ID" value="GGC31894.1"/>
    <property type="molecule type" value="Genomic_DNA"/>
</dbReference>
<evidence type="ECO:0000313" key="1">
    <source>
        <dbReference type="EMBL" id="GGC31894.1"/>
    </source>
</evidence>
<evidence type="ECO:0000313" key="2">
    <source>
        <dbReference type="Proteomes" id="UP000635885"/>
    </source>
</evidence>
<name>A0ABQ1LZ30_9BACT</name>